<dbReference type="SUPFAM" id="SSF81321">
    <property type="entry name" value="Family A G protein-coupled receptor-like"/>
    <property type="match status" value="1"/>
</dbReference>
<evidence type="ECO:0000256" key="1">
    <source>
        <dbReference type="ARBA" id="ARBA00004651"/>
    </source>
</evidence>
<organism evidence="12 13">
    <name type="scientific">Cloeon dipterum</name>
    <dbReference type="NCBI Taxonomy" id="197152"/>
    <lineage>
        <taxon>Eukaryota</taxon>
        <taxon>Metazoa</taxon>
        <taxon>Ecdysozoa</taxon>
        <taxon>Arthropoda</taxon>
        <taxon>Hexapoda</taxon>
        <taxon>Insecta</taxon>
        <taxon>Pterygota</taxon>
        <taxon>Palaeoptera</taxon>
        <taxon>Ephemeroptera</taxon>
        <taxon>Pisciforma</taxon>
        <taxon>Baetidae</taxon>
        <taxon>Cloeon</taxon>
    </lineage>
</organism>
<keyword evidence="3" id="KW-1003">Cell membrane</keyword>
<keyword evidence="7 10" id="KW-0472">Membrane</keyword>
<comment type="caution">
    <text evidence="12">The sequence shown here is derived from an EMBL/GenBank/DDBJ whole genome shotgun (WGS) entry which is preliminary data.</text>
</comment>
<dbReference type="PANTHER" id="PTHR24228">
    <property type="entry name" value="B2 BRADYKININ RECEPTOR/ANGIOTENSIN II RECEPTOR"/>
    <property type="match status" value="1"/>
</dbReference>
<name>A0A8S1D085_9INSE</name>
<evidence type="ECO:0000256" key="4">
    <source>
        <dbReference type="ARBA" id="ARBA00022692"/>
    </source>
</evidence>
<proteinExistence type="inferred from homology"/>
<accession>A0A8S1D085</accession>
<feature type="transmembrane region" description="Helical" evidence="10">
    <location>
        <begin position="252"/>
        <end position="270"/>
    </location>
</feature>
<dbReference type="InterPro" id="IPR017452">
    <property type="entry name" value="GPCR_Rhodpsn_7TM"/>
</dbReference>
<feature type="transmembrane region" description="Helical" evidence="10">
    <location>
        <begin position="129"/>
        <end position="152"/>
    </location>
</feature>
<feature type="transmembrane region" description="Helical" evidence="10">
    <location>
        <begin position="216"/>
        <end position="240"/>
    </location>
</feature>
<evidence type="ECO:0000313" key="12">
    <source>
        <dbReference type="EMBL" id="CAB3376422.1"/>
    </source>
</evidence>
<dbReference type="PRINTS" id="PR00237">
    <property type="entry name" value="GPCRRHODOPSN"/>
</dbReference>
<evidence type="ECO:0000256" key="10">
    <source>
        <dbReference type="SAM" id="Phobius"/>
    </source>
</evidence>
<dbReference type="AlphaFoldDB" id="A0A8S1D085"/>
<evidence type="ECO:0000256" key="6">
    <source>
        <dbReference type="ARBA" id="ARBA00023040"/>
    </source>
</evidence>
<keyword evidence="8" id="KW-0675">Receptor</keyword>
<protein>
    <recommendedName>
        <fullName evidence="11">G-protein coupled receptors family 1 profile domain-containing protein</fullName>
    </recommendedName>
</protein>
<dbReference type="GO" id="GO:0004930">
    <property type="term" value="F:G protein-coupled receptor activity"/>
    <property type="evidence" value="ECO:0007669"/>
    <property type="project" value="UniProtKB-KW"/>
</dbReference>
<dbReference type="OrthoDB" id="10011262at2759"/>
<dbReference type="PANTHER" id="PTHR24228:SF74">
    <property type="entry name" value="G-PROTEIN COUPLED RECEPTORS FAMILY 1 PROFILE DOMAIN-CONTAINING PROTEIN"/>
    <property type="match status" value="1"/>
</dbReference>
<keyword evidence="6" id="KW-0297">G-protein coupled receptor</keyword>
<comment type="similarity">
    <text evidence="2">Belongs to the G-protein coupled receptor 1 family.</text>
</comment>
<keyword evidence="4 10" id="KW-0812">Transmembrane</keyword>
<reference evidence="12 13" key="1">
    <citation type="submission" date="2020-04" db="EMBL/GenBank/DDBJ databases">
        <authorList>
            <person name="Alioto T."/>
            <person name="Alioto T."/>
            <person name="Gomez Garrido J."/>
        </authorList>
    </citation>
    <scope>NUCLEOTIDE SEQUENCE [LARGE SCALE GENOMIC DNA]</scope>
</reference>
<evidence type="ECO:0000256" key="5">
    <source>
        <dbReference type="ARBA" id="ARBA00022989"/>
    </source>
</evidence>
<gene>
    <name evidence="12" type="ORF">CLODIP_2_CD03738</name>
</gene>
<dbReference type="EMBL" id="CADEPI010000127">
    <property type="protein sequence ID" value="CAB3376422.1"/>
    <property type="molecule type" value="Genomic_DNA"/>
</dbReference>
<dbReference type="InterPro" id="IPR000276">
    <property type="entry name" value="GPCR_Rhodpsn"/>
</dbReference>
<sequence length="303" mass="33957">MEDSFMSHWWLLGAIICTLLFVLGVIGNALTIVILAKNKSLRCPSAYFISSLSASNLLVCLILVPVMIFDFLNYSNWELSEELCAVSSLIGYGNGPTSIIMIALLSFSSYVKITCTRSTAAKLLGKTRMWMMIIVGWSIGYGFTAAALFGVWGNIHVDEGTGYCINNGTIAGQKSEVFIAIAIFMIALLVISYSFIRIRNALSISKIGRHDDELVYAKMVFAVFSIYVLCYLIPSILLWAKKDYRSSGALYVTYRIPPLLSAIINPIIYYKMNEKYRAAYKNLRGCKAMEEVDFYREEQNLPM</sequence>
<evidence type="ECO:0000256" key="7">
    <source>
        <dbReference type="ARBA" id="ARBA00023136"/>
    </source>
</evidence>
<keyword evidence="5 10" id="KW-1133">Transmembrane helix</keyword>
<dbReference type="GO" id="GO:0005886">
    <property type="term" value="C:plasma membrane"/>
    <property type="evidence" value="ECO:0007669"/>
    <property type="project" value="UniProtKB-SubCell"/>
</dbReference>
<feature type="transmembrane region" description="Helical" evidence="10">
    <location>
        <begin position="177"/>
        <end position="196"/>
    </location>
</feature>
<comment type="subcellular location">
    <subcellularLocation>
        <location evidence="1">Cell membrane</location>
        <topology evidence="1">Multi-pass membrane protein</topology>
    </subcellularLocation>
</comment>
<evidence type="ECO:0000256" key="3">
    <source>
        <dbReference type="ARBA" id="ARBA00022475"/>
    </source>
</evidence>
<keyword evidence="9" id="KW-0807">Transducer</keyword>
<evidence type="ECO:0000256" key="8">
    <source>
        <dbReference type="ARBA" id="ARBA00023170"/>
    </source>
</evidence>
<keyword evidence="13" id="KW-1185">Reference proteome</keyword>
<evidence type="ECO:0000256" key="9">
    <source>
        <dbReference type="ARBA" id="ARBA00023224"/>
    </source>
</evidence>
<feature type="domain" description="G-protein coupled receptors family 1 profile" evidence="11">
    <location>
        <begin position="27"/>
        <end position="269"/>
    </location>
</feature>
<evidence type="ECO:0000313" key="13">
    <source>
        <dbReference type="Proteomes" id="UP000494165"/>
    </source>
</evidence>
<evidence type="ECO:0000256" key="2">
    <source>
        <dbReference type="ARBA" id="ARBA00010663"/>
    </source>
</evidence>
<dbReference type="SMART" id="SM01381">
    <property type="entry name" value="7TM_GPCR_Srsx"/>
    <property type="match status" value="1"/>
</dbReference>
<evidence type="ECO:0000259" key="11">
    <source>
        <dbReference type="PROSITE" id="PS50262"/>
    </source>
</evidence>
<dbReference type="Proteomes" id="UP000494165">
    <property type="component" value="Unassembled WGS sequence"/>
</dbReference>
<dbReference type="PROSITE" id="PS50262">
    <property type="entry name" value="G_PROTEIN_RECEP_F1_2"/>
    <property type="match status" value="1"/>
</dbReference>
<dbReference type="Pfam" id="PF00001">
    <property type="entry name" value="7tm_1"/>
    <property type="match status" value="1"/>
</dbReference>
<feature type="transmembrane region" description="Helical" evidence="10">
    <location>
        <begin position="12"/>
        <end position="35"/>
    </location>
</feature>
<dbReference type="Gene3D" id="1.20.1070.10">
    <property type="entry name" value="Rhodopsin 7-helix transmembrane proteins"/>
    <property type="match status" value="1"/>
</dbReference>
<feature type="transmembrane region" description="Helical" evidence="10">
    <location>
        <begin position="89"/>
        <end position="108"/>
    </location>
</feature>
<feature type="transmembrane region" description="Helical" evidence="10">
    <location>
        <begin position="47"/>
        <end position="69"/>
    </location>
</feature>